<gene>
    <name evidence="9" type="ORF">FS935_05490</name>
</gene>
<feature type="transmembrane region" description="Helical" evidence="7">
    <location>
        <begin position="281"/>
        <end position="303"/>
    </location>
</feature>
<keyword evidence="5 7" id="KW-1133">Transmembrane helix</keyword>
<proteinExistence type="predicted"/>
<dbReference type="InterPro" id="IPR010290">
    <property type="entry name" value="TM_effector"/>
</dbReference>
<feature type="transmembrane region" description="Helical" evidence="7">
    <location>
        <begin position="100"/>
        <end position="117"/>
    </location>
</feature>
<dbReference type="PANTHER" id="PTHR23513">
    <property type="entry name" value="INTEGRAL MEMBRANE EFFLUX PROTEIN-RELATED"/>
    <property type="match status" value="1"/>
</dbReference>
<feature type="transmembrane region" description="Helical" evidence="7">
    <location>
        <begin position="43"/>
        <end position="63"/>
    </location>
</feature>
<feature type="transmembrane region" description="Helical" evidence="7">
    <location>
        <begin position="256"/>
        <end position="274"/>
    </location>
</feature>
<reference evidence="9 10" key="1">
    <citation type="journal article" date="2005" name="Int. J. Syst. Evol. Microbiol.">
        <title>Bacillus litoralis sp. nov., isolated from a tidal flat of the Yellow Sea in Korea.</title>
        <authorList>
            <person name="Yoon J.H."/>
            <person name="Oh T.K."/>
        </authorList>
    </citation>
    <scope>NUCLEOTIDE SEQUENCE [LARGE SCALE GENOMIC DNA]</scope>
    <source>
        <strain evidence="9 10">SW-211</strain>
    </source>
</reference>
<feature type="domain" description="Major facilitator superfamily (MFS) profile" evidence="8">
    <location>
        <begin position="1"/>
        <end position="402"/>
    </location>
</feature>
<feature type="transmembrane region" description="Helical" evidence="7">
    <location>
        <begin position="137"/>
        <end position="159"/>
    </location>
</feature>
<evidence type="ECO:0000256" key="7">
    <source>
        <dbReference type="SAM" id="Phobius"/>
    </source>
</evidence>
<protein>
    <submittedName>
        <fullName evidence="9">MFS transporter</fullName>
    </submittedName>
</protein>
<dbReference type="GO" id="GO:0005886">
    <property type="term" value="C:plasma membrane"/>
    <property type="evidence" value="ECO:0007669"/>
    <property type="project" value="UniProtKB-SubCell"/>
</dbReference>
<feature type="transmembrane region" description="Helical" evidence="7">
    <location>
        <begin position="165"/>
        <end position="186"/>
    </location>
</feature>
<dbReference type="OrthoDB" id="7055052at2"/>
<keyword evidence="2" id="KW-0813">Transport</keyword>
<sequence>MLTLLKDKIYIRYWLAVVVSFLGDVMTLTAVLFLIGTTTASPFLISLVFVAQLLPGVILGPFVGPLIDKFSRGWVMFYADIFRCFIVFCMMAFIESPTLLIVLVCLQGVGTAIFEPARMASIPTIVGFHRIPESIALFQTTLAVIKLAGPIIAGVLLAFQSITIVLFLDAISYIVSATLILSLTVIRKQEVSTQNHSYVKQLLIGVSEMFRVPILLFLMILLLPVLISVGMFLTNYKAVLLQVFQLTNLEFGLMEGVYAFGTVVGAIISSVLIKKYTHYKFLYASIVALGLCNMFVFVVEKVFFLELQIYLGILIVWCLFLGLTNALLIIPTSTIFLQNIPEMIRGRGTAIFYSFFNLYILTGTLIGGLVGTKLNVILTMELSGIILLLTAITYPFFARSTFMKKIQAQPAYNR</sequence>
<dbReference type="RefSeq" id="WP_146946584.1">
    <property type="nucleotide sequence ID" value="NZ_VOQF01000003.1"/>
</dbReference>
<feature type="transmembrane region" description="Helical" evidence="7">
    <location>
        <begin position="75"/>
        <end position="94"/>
    </location>
</feature>
<evidence type="ECO:0000256" key="5">
    <source>
        <dbReference type="ARBA" id="ARBA00022989"/>
    </source>
</evidence>
<evidence type="ECO:0000256" key="3">
    <source>
        <dbReference type="ARBA" id="ARBA00022475"/>
    </source>
</evidence>
<evidence type="ECO:0000256" key="6">
    <source>
        <dbReference type="ARBA" id="ARBA00023136"/>
    </source>
</evidence>
<evidence type="ECO:0000313" key="9">
    <source>
        <dbReference type="EMBL" id="TXC91838.1"/>
    </source>
</evidence>
<keyword evidence="4 7" id="KW-0812">Transmembrane</keyword>
<dbReference type="PRINTS" id="PR01988">
    <property type="entry name" value="EXPORTERBACE"/>
</dbReference>
<dbReference type="Proteomes" id="UP000321363">
    <property type="component" value="Unassembled WGS sequence"/>
</dbReference>
<feature type="transmembrane region" description="Helical" evidence="7">
    <location>
        <begin position="214"/>
        <end position="236"/>
    </location>
</feature>
<feature type="transmembrane region" description="Helical" evidence="7">
    <location>
        <begin position="376"/>
        <end position="397"/>
    </location>
</feature>
<dbReference type="InterPro" id="IPR022324">
    <property type="entry name" value="Bacilysin_exporter_BacE_put"/>
</dbReference>
<evidence type="ECO:0000313" key="10">
    <source>
        <dbReference type="Proteomes" id="UP000321363"/>
    </source>
</evidence>
<dbReference type="Gene3D" id="1.20.1250.20">
    <property type="entry name" value="MFS general substrate transporter like domains"/>
    <property type="match status" value="2"/>
</dbReference>
<keyword evidence="10" id="KW-1185">Reference proteome</keyword>
<feature type="transmembrane region" description="Helical" evidence="7">
    <location>
        <begin position="350"/>
        <end position="370"/>
    </location>
</feature>
<organism evidence="9 10">
    <name type="scientific">Metabacillus litoralis</name>
    <dbReference type="NCBI Taxonomy" id="152268"/>
    <lineage>
        <taxon>Bacteria</taxon>
        <taxon>Bacillati</taxon>
        <taxon>Bacillota</taxon>
        <taxon>Bacilli</taxon>
        <taxon>Bacillales</taxon>
        <taxon>Bacillaceae</taxon>
        <taxon>Metabacillus</taxon>
    </lineage>
</organism>
<feature type="transmembrane region" description="Helical" evidence="7">
    <location>
        <begin position="12"/>
        <end position="37"/>
    </location>
</feature>
<accession>A0A5C6W282</accession>
<dbReference type="EMBL" id="VOQF01000003">
    <property type="protein sequence ID" value="TXC91838.1"/>
    <property type="molecule type" value="Genomic_DNA"/>
</dbReference>
<dbReference type="PANTHER" id="PTHR23513:SF6">
    <property type="entry name" value="MAJOR FACILITATOR SUPERFAMILY ASSOCIATED DOMAIN-CONTAINING PROTEIN"/>
    <property type="match status" value="1"/>
</dbReference>
<feature type="transmembrane region" description="Helical" evidence="7">
    <location>
        <begin position="309"/>
        <end position="330"/>
    </location>
</feature>
<keyword evidence="6 7" id="KW-0472">Membrane</keyword>
<dbReference type="GO" id="GO:0022857">
    <property type="term" value="F:transmembrane transporter activity"/>
    <property type="evidence" value="ECO:0007669"/>
    <property type="project" value="InterPro"/>
</dbReference>
<dbReference type="AlphaFoldDB" id="A0A5C6W282"/>
<evidence type="ECO:0000259" key="8">
    <source>
        <dbReference type="PROSITE" id="PS50850"/>
    </source>
</evidence>
<dbReference type="Pfam" id="PF05977">
    <property type="entry name" value="MFS_3"/>
    <property type="match status" value="1"/>
</dbReference>
<evidence type="ECO:0000256" key="1">
    <source>
        <dbReference type="ARBA" id="ARBA00004651"/>
    </source>
</evidence>
<dbReference type="CDD" id="cd06173">
    <property type="entry name" value="MFS_MefA_like"/>
    <property type="match status" value="1"/>
</dbReference>
<evidence type="ECO:0000256" key="4">
    <source>
        <dbReference type="ARBA" id="ARBA00022692"/>
    </source>
</evidence>
<dbReference type="InterPro" id="IPR036259">
    <property type="entry name" value="MFS_trans_sf"/>
</dbReference>
<evidence type="ECO:0000256" key="2">
    <source>
        <dbReference type="ARBA" id="ARBA00022448"/>
    </source>
</evidence>
<dbReference type="PROSITE" id="PS50850">
    <property type="entry name" value="MFS"/>
    <property type="match status" value="1"/>
</dbReference>
<keyword evidence="3" id="KW-1003">Cell membrane</keyword>
<comment type="subcellular location">
    <subcellularLocation>
        <location evidence="1">Cell membrane</location>
        <topology evidence="1">Multi-pass membrane protein</topology>
    </subcellularLocation>
</comment>
<name>A0A5C6W282_9BACI</name>
<dbReference type="SUPFAM" id="SSF103473">
    <property type="entry name" value="MFS general substrate transporter"/>
    <property type="match status" value="1"/>
</dbReference>
<dbReference type="InterPro" id="IPR020846">
    <property type="entry name" value="MFS_dom"/>
</dbReference>
<comment type="caution">
    <text evidence="9">The sequence shown here is derived from an EMBL/GenBank/DDBJ whole genome shotgun (WGS) entry which is preliminary data.</text>
</comment>